<protein>
    <submittedName>
        <fullName evidence="2">Uncharacterized protein</fullName>
    </submittedName>
</protein>
<accession>A0AAE0CXQ9</accession>
<feature type="coiled-coil region" evidence="1">
    <location>
        <begin position="1442"/>
        <end position="1526"/>
    </location>
</feature>
<dbReference type="Proteomes" id="UP001281614">
    <property type="component" value="Unassembled WGS sequence"/>
</dbReference>
<proteinExistence type="predicted"/>
<feature type="coiled-coil region" evidence="1">
    <location>
        <begin position="1563"/>
        <end position="1597"/>
    </location>
</feature>
<keyword evidence="3" id="KW-1185">Reference proteome</keyword>
<evidence type="ECO:0000256" key="1">
    <source>
        <dbReference type="SAM" id="Coils"/>
    </source>
</evidence>
<name>A0AAE0CXQ9_COLKA</name>
<sequence length="1782" mass="196793">MATFTNGTNDAAIDEPLVYNSAWEVDREEVQVGKVKKVNYWWRLAKDSRSPAQSTIPKPLFIPLRYPFKLPKGVSEWGLLSLDRWCHFCQRQVSTTHQSSWNLDGDYLEQFLPLSNRSMDLLNVDLSPLNWSFKDYRPSSWVKDNSWVNFFDLLLSNMQRNNTDGKQFIEHTVPGLASNFVSVPVTFKLIITDDPAKCWSRDGRDSRVYTEFRGWALEPKQPTIIPPPLDRRYVKLHKSDKVTLGLRNAEVYVEESTIESLCLGTYQWAENNYQLVVRLKSGTAEAHSFGKKRVQTESFWNTAKANGLTVKSSRPLRSVNVELDIAFVLVDGVQPAVSKAELEQIVKDAHANAVRPIKERKFQVYTMDEKKRDQGFESRYVKTSTSPFGHYETWILKTDYISYFQAFKPYPLPDQATLNKISTELQLKAKVYPTVMKNRDSDWEKLSREAAGKNGVLNQPGLSVGIVSFRTMGRAASPDARKKEDDQQKVMGFSATDIATSANWPNPLKRLEAPAPSPSATVKWGAPGVYPAEWLHRSAFSWGNVTNKMTQRPSNLIFGSSETNSIMMRYEKAWQEYMYREHKTPKGAKLEGILITMNDGPWGHRKLDGTSIDYWAAANDPTLRGLSFSLEYDLRLPSDRGIAVTPLKQTFFPFQRGFVLRLEGDVDYLLLKNWRCHDWCALDESVGHPANDDIPNGFVLNGTVKIFNIFEAQIYVFTGQGPEGIRQIVPLRTSVKLSTFLPELESMDINAVQLTDTQLEYHQYATLTEGSGTWIQTDVTFSGPLQPISTFLHDVLGQSQPLLRMKALIAQNNDWSFPTRPASLNFQGSIPSMSAKLGDLLEITELGVTFGLHSEYEAWEPYTKRWRHTIGLFGKIHLEMPNEIAPIALDLSVIESHGILTLAALADSDPNVTTGFAGVEGLRLSSLSFTTAFLVNKSPSMLLLQASATMKLRDSVLQLDGFYAKSTWSLSCEMYNVDFAGLRDLYEDLFDSSLHVSEHEIVLENLTLIATDSAGLQISGTVTIEGHTSAEATISLNRGGLQIHGGVGDVQLLHDVVLQKAGLDISIGRQEDTTIAGPGTSYKFGIAGTVMIVSTEVSAYLYLDRENGKSFYTLYGEFGGGFSLARIAPALKGTFLDFTLSNVALIVSNTDKVSSGSVVPRSYPIIQGVQIAARLPSISALDHTFNTIDHPVTGLVLQAVYAANTKSFAIGIQLPTPRTLSFKQGTVGMALTVTEASLFAELKNQWWTNPFDLSPKLQLGPDLALQLGIQYGGPIYPSSIGVTAGLSFGHIKASAALAISEVPEQELIDFEIEKLGIKDVIELASSIMATTLPAFPLSDDYLYFKKTRLYLSTGVTIGTTVYPAAKHAVDDGISAAETTLTKAQKAFDSSLKTAQDTLEKSEAAYQSKVREATAALEAKMAAIRIQTDQLTSSLTKCEEGYKEALKKAMSELEVRKATQKREIDDAQKDVDNAKKTADAAVDEQINRVKKAKDDMKSQFGDALGKIQEAENEVKSAKDDLKKAQGVAVKLAAAEINLKSREAYLSTKMAFLEAARSVVQGPGYKAAEASVQGYEATLEQTKRTADESLNKANAALQQAIDVQNRLVSEAEQILQHVQQSGPEKLAMDEAKAKLASLQKSAQAVLEPLRKAVDQVSNGIEAAAFNSAREALKGAQAGTQEVESAKHVLEFAKKGADSITAVSGWIFRHVANVLDIEEVEVTGDLRGLCEKGTSLKAHITGKFADQSIDFHVDFLPGKGEEMIKQVFNKLMDDVKNGAISIARQ</sequence>
<organism evidence="2 3">
    <name type="scientific">Colletotrichum kahawae</name>
    <name type="common">Coffee berry disease fungus</name>
    <dbReference type="NCBI Taxonomy" id="34407"/>
    <lineage>
        <taxon>Eukaryota</taxon>
        <taxon>Fungi</taxon>
        <taxon>Dikarya</taxon>
        <taxon>Ascomycota</taxon>
        <taxon>Pezizomycotina</taxon>
        <taxon>Sordariomycetes</taxon>
        <taxon>Hypocreomycetidae</taxon>
        <taxon>Glomerellales</taxon>
        <taxon>Glomerellaceae</taxon>
        <taxon>Colletotrichum</taxon>
        <taxon>Colletotrichum gloeosporioides species complex</taxon>
    </lineage>
</organism>
<gene>
    <name evidence="2" type="ORF">CKAH01_02485</name>
</gene>
<comment type="caution">
    <text evidence="2">The sequence shown here is derived from an EMBL/GenBank/DDBJ whole genome shotgun (WGS) entry which is preliminary data.</text>
</comment>
<reference evidence="2" key="1">
    <citation type="submission" date="2023-02" db="EMBL/GenBank/DDBJ databases">
        <title>Colletotrichum kahawae CIFC_Que2 genome sequencing and assembly.</title>
        <authorList>
            <person name="Baroncelli R."/>
        </authorList>
    </citation>
    <scope>NUCLEOTIDE SEQUENCE</scope>
    <source>
        <strain evidence="2">CIFC_Que2</strain>
    </source>
</reference>
<keyword evidence="1" id="KW-0175">Coiled coil</keyword>
<dbReference type="CDD" id="cd06503">
    <property type="entry name" value="ATP-synt_Fo_b"/>
    <property type="match status" value="1"/>
</dbReference>
<evidence type="ECO:0000313" key="3">
    <source>
        <dbReference type="Proteomes" id="UP001281614"/>
    </source>
</evidence>
<dbReference type="EMBL" id="VYYT01000776">
    <property type="protein sequence ID" value="KAK2729511.1"/>
    <property type="molecule type" value="Genomic_DNA"/>
</dbReference>
<evidence type="ECO:0000313" key="2">
    <source>
        <dbReference type="EMBL" id="KAK2729511.1"/>
    </source>
</evidence>